<dbReference type="Pfam" id="PF06747">
    <property type="entry name" value="CHCH"/>
    <property type="match status" value="1"/>
</dbReference>
<dbReference type="AlphaFoldDB" id="A0ABC8VY29"/>
<evidence type="ECO:0000256" key="1">
    <source>
        <dbReference type="ARBA" id="ARBA00023157"/>
    </source>
</evidence>
<organism evidence="4 5">
    <name type="scientific">Urochloa decumbens</name>
    <dbReference type="NCBI Taxonomy" id="240449"/>
    <lineage>
        <taxon>Eukaryota</taxon>
        <taxon>Viridiplantae</taxon>
        <taxon>Streptophyta</taxon>
        <taxon>Embryophyta</taxon>
        <taxon>Tracheophyta</taxon>
        <taxon>Spermatophyta</taxon>
        <taxon>Magnoliopsida</taxon>
        <taxon>Liliopsida</taxon>
        <taxon>Poales</taxon>
        <taxon>Poaceae</taxon>
        <taxon>PACMAD clade</taxon>
        <taxon>Panicoideae</taxon>
        <taxon>Panicodae</taxon>
        <taxon>Paniceae</taxon>
        <taxon>Melinidinae</taxon>
        <taxon>Urochloa</taxon>
    </lineage>
</organism>
<dbReference type="InterPro" id="IPR055304">
    <property type="entry name" value="CHCHD2/10-like"/>
</dbReference>
<accession>A0ABC8VY29</accession>
<dbReference type="EMBL" id="OZ075121">
    <property type="protein sequence ID" value="CAL4897391.1"/>
    <property type="molecule type" value="Genomic_DNA"/>
</dbReference>
<dbReference type="PANTHER" id="PTHR13523">
    <property type="entry name" value="COILED-COIL-HELIX-COILED-COIL-HELIX DOMAIN CONTAINING 2/NUR77"/>
    <property type="match status" value="1"/>
</dbReference>
<feature type="compositionally biased region" description="Gly residues" evidence="2">
    <location>
        <begin position="1"/>
        <end position="11"/>
    </location>
</feature>
<dbReference type="PROSITE" id="PS51808">
    <property type="entry name" value="CHCH"/>
    <property type="match status" value="1"/>
</dbReference>
<reference evidence="5" key="1">
    <citation type="submission" date="2024-06" db="EMBL/GenBank/DDBJ databases">
        <authorList>
            <person name="Ryan C."/>
        </authorList>
    </citation>
    <scope>NUCLEOTIDE SEQUENCE [LARGE SCALE GENOMIC DNA]</scope>
</reference>
<feature type="region of interest" description="Disordered" evidence="2">
    <location>
        <begin position="1"/>
        <end position="47"/>
    </location>
</feature>
<proteinExistence type="predicted"/>
<evidence type="ECO:0000256" key="2">
    <source>
        <dbReference type="SAM" id="MobiDB-lite"/>
    </source>
</evidence>
<sequence>MPRRSGGGGGGRMRRSSFSAPRAAVRPAPPPPAPRKAPAPAPAPAPAVAVGGGVLSTITDGYLFGTGAAMAHMALDAVFGRRRYEVEHTVAAAPAMGGAAAASSPCDLHSQVFQDCINQNGSDISRCQYYVDLLNECRSRAQVADVQA</sequence>
<dbReference type="PANTHER" id="PTHR13523:SF2">
    <property type="entry name" value="COILED-COIL-HELIX-COILED-COIL-HELIX DOMAIN CONTAINING 2, ISOFORM A-RELATED"/>
    <property type="match status" value="1"/>
</dbReference>
<evidence type="ECO:0000313" key="5">
    <source>
        <dbReference type="Proteomes" id="UP001497457"/>
    </source>
</evidence>
<evidence type="ECO:0000259" key="3">
    <source>
        <dbReference type="Pfam" id="PF06747"/>
    </source>
</evidence>
<dbReference type="InterPro" id="IPR010625">
    <property type="entry name" value="CHCH"/>
</dbReference>
<keyword evidence="1" id="KW-1015">Disulfide bond</keyword>
<feature type="compositionally biased region" description="Low complexity" evidence="2">
    <location>
        <begin position="16"/>
        <end position="26"/>
    </location>
</feature>
<feature type="domain" description="CHCH" evidence="3">
    <location>
        <begin position="106"/>
        <end position="140"/>
    </location>
</feature>
<name>A0ABC8VY29_9POAL</name>
<dbReference type="InterPro" id="IPR009069">
    <property type="entry name" value="Cys_alpha_HP_mot_SF"/>
</dbReference>
<dbReference type="SUPFAM" id="SSF47072">
    <property type="entry name" value="Cysteine alpha-hairpin motif"/>
    <property type="match status" value="1"/>
</dbReference>
<reference evidence="4 5" key="2">
    <citation type="submission" date="2024-10" db="EMBL/GenBank/DDBJ databases">
        <authorList>
            <person name="Ryan C."/>
        </authorList>
    </citation>
    <scope>NUCLEOTIDE SEQUENCE [LARGE SCALE GENOMIC DNA]</scope>
</reference>
<gene>
    <name evidence="4" type="ORF">URODEC1_LOCUS7226</name>
</gene>
<keyword evidence="5" id="KW-1185">Reference proteome</keyword>
<dbReference type="Proteomes" id="UP001497457">
    <property type="component" value="Chromosome 11b"/>
</dbReference>
<protein>
    <recommendedName>
        <fullName evidence="3">CHCH domain-containing protein</fullName>
    </recommendedName>
</protein>
<evidence type="ECO:0000313" key="4">
    <source>
        <dbReference type="EMBL" id="CAL4897391.1"/>
    </source>
</evidence>
<feature type="compositionally biased region" description="Pro residues" evidence="2">
    <location>
        <begin position="27"/>
        <end position="45"/>
    </location>
</feature>